<dbReference type="SUPFAM" id="SSF56801">
    <property type="entry name" value="Acetyl-CoA synthetase-like"/>
    <property type="match status" value="4"/>
</dbReference>
<dbReference type="Gene3D" id="1.10.1200.10">
    <property type="entry name" value="ACP-like"/>
    <property type="match status" value="3"/>
</dbReference>
<dbReference type="PROSITE" id="PS50075">
    <property type="entry name" value="CARRIER"/>
    <property type="match status" value="4"/>
</dbReference>
<dbReference type="PROSITE" id="PS00012">
    <property type="entry name" value="PHOSPHOPANTETHEINE"/>
    <property type="match status" value="3"/>
</dbReference>
<dbReference type="InterPro" id="IPR009081">
    <property type="entry name" value="PP-bd_ACP"/>
</dbReference>
<protein>
    <submittedName>
        <fullName evidence="7">Amino acid adenylation domain-containing protein</fullName>
    </submittedName>
</protein>
<dbReference type="InterPro" id="IPR036736">
    <property type="entry name" value="ACP-like_sf"/>
</dbReference>
<dbReference type="InterPro" id="IPR029063">
    <property type="entry name" value="SAM-dependent_MTases_sf"/>
</dbReference>
<dbReference type="InterPro" id="IPR010071">
    <property type="entry name" value="AA_adenyl_dom"/>
</dbReference>
<dbReference type="NCBIfam" id="TIGR01733">
    <property type="entry name" value="AA-adenyl-dom"/>
    <property type="match status" value="4"/>
</dbReference>
<name>A0ABW4ZRY0_9BACL</name>
<feature type="domain" description="Carrier" evidence="6">
    <location>
        <begin position="987"/>
        <end position="1063"/>
    </location>
</feature>
<dbReference type="InterPro" id="IPR020845">
    <property type="entry name" value="AMP-binding_CS"/>
</dbReference>
<dbReference type="SUPFAM" id="SSF47336">
    <property type="entry name" value="ACP-like"/>
    <property type="match status" value="4"/>
</dbReference>
<dbReference type="Pfam" id="PF00668">
    <property type="entry name" value="Condensation"/>
    <property type="match status" value="4"/>
</dbReference>
<dbReference type="Pfam" id="PF08241">
    <property type="entry name" value="Methyltransf_11"/>
    <property type="match status" value="1"/>
</dbReference>
<dbReference type="CDD" id="cd19531">
    <property type="entry name" value="LCL_NRPS-like"/>
    <property type="match status" value="4"/>
</dbReference>
<dbReference type="Pfam" id="PF00501">
    <property type="entry name" value="AMP-binding"/>
    <property type="match status" value="4"/>
</dbReference>
<dbReference type="InterPro" id="IPR006162">
    <property type="entry name" value="Ppantetheine_attach_site"/>
</dbReference>
<dbReference type="SMART" id="SM00823">
    <property type="entry name" value="PKS_PP"/>
    <property type="match status" value="4"/>
</dbReference>
<reference evidence="8" key="1">
    <citation type="journal article" date="2019" name="Int. J. Syst. Evol. Microbiol.">
        <title>The Global Catalogue of Microorganisms (GCM) 10K type strain sequencing project: providing services to taxonomists for standard genome sequencing and annotation.</title>
        <authorList>
            <consortium name="The Broad Institute Genomics Platform"/>
            <consortium name="The Broad Institute Genome Sequencing Center for Infectious Disease"/>
            <person name="Wu L."/>
            <person name="Ma J."/>
        </authorList>
    </citation>
    <scope>NUCLEOTIDE SEQUENCE [LARGE SCALE GENOMIC DNA]</scope>
    <source>
        <strain evidence="8">CGMCC 1.13574</strain>
    </source>
</reference>
<dbReference type="SUPFAM" id="SSF53474">
    <property type="entry name" value="alpha/beta-Hydrolases"/>
    <property type="match status" value="1"/>
</dbReference>
<comment type="similarity">
    <text evidence="2">Belongs to the ATP-dependent AMP-binding enzyme family.</text>
</comment>
<feature type="domain" description="Carrier" evidence="6">
    <location>
        <begin position="4711"/>
        <end position="4786"/>
    </location>
</feature>
<dbReference type="RefSeq" id="WP_386043212.1">
    <property type="nucleotide sequence ID" value="NZ_JBHUIO010000002.1"/>
</dbReference>
<accession>A0ABW4ZRY0</accession>
<dbReference type="SUPFAM" id="SSF52777">
    <property type="entry name" value="CoA-dependent acyltransferases"/>
    <property type="match status" value="8"/>
</dbReference>
<evidence type="ECO:0000256" key="5">
    <source>
        <dbReference type="ARBA" id="ARBA00023194"/>
    </source>
</evidence>
<gene>
    <name evidence="7" type="ORF">ACFSOY_00355</name>
</gene>
<comment type="caution">
    <text evidence="7">The sequence shown here is derived from an EMBL/GenBank/DDBJ whole genome shotgun (WGS) entry which is preliminary data.</text>
</comment>
<dbReference type="InterPro" id="IPR045851">
    <property type="entry name" value="AMP-bd_C_sf"/>
</dbReference>
<dbReference type="CDD" id="cd05930">
    <property type="entry name" value="A_NRPS"/>
    <property type="match status" value="1"/>
</dbReference>
<dbReference type="Proteomes" id="UP001597343">
    <property type="component" value="Unassembled WGS sequence"/>
</dbReference>
<feature type="domain" description="Carrier" evidence="6">
    <location>
        <begin position="2559"/>
        <end position="2634"/>
    </location>
</feature>
<dbReference type="EMBL" id="JBHUIO010000002">
    <property type="protein sequence ID" value="MFD2168469.1"/>
    <property type="molecule type" value="Genomic_DNA"/>
</dbReference>
<dbReference type="Gene3D" id="3.30.300.30">
    <property type="match status" value="5"/>
</dbReference>
<proteinExistence type="inferred from homology"/>
<dbReference type="Gene3D" id="3.40.50.150">
    <property type="entry name" value="Vaccinia Virus protein VP39"/>
    <property type="match status" value="1"/>
</dbReference>
<keyword evidence="3" id="KW-0596">Phosphopantetheine</keyword>
<dbReference type="PANTHER" id="PTHR45527">
    <property type="entry name" value="NONRIBOSOMAL PEPTIDE SYNTHETASE"/>
    <property type="match status" value="1"/>
</dbReference>
<dbReference type="Gene3D" id="3.40.50.980">
    <property type="match status" value="8"/>
</dbReference>
<evidence type="ECO:0000256" key="3">
    <source>
        <dbReference type="ARBA" id="ARBA00022450"/>
    </source>
</evidence>
<dbReference type="PROSITE" id="PS00455">
    <property type="entry name" value="AMP_BINDING"/>
    <property type="match status" value="4"/>
</dbReference>
<evidence type="ECO:0000313" key="7">
    <source>
        <dbReference type="EMBL" id="MFD2168469.1"/>
    </source>
</evidence>
<dbReference type="InterPro" id="IPR020802">
    <property type="entry name" value="TesA-like"/>
</dbReference>
<dbReference type="SUPFAM" id="SSF53335">
    <property type="entry name" value="S-adenosyl-L-methionine-dependent methyltransferases"/>
    <property type="match status" value="1"/>
</dbReference>
<dbReference type="CDD" id="cd12114">
    <property type="entry name" value="A_NRPS_TlmIV_like"/>
    <property type="match status" value="1"/>
</dbReference>
<dbReference type="InterPro" id="IPR000873">
    <property type="entry name" value="AMP-dep_synth/lig_dom"/>
</dbReference>
<comment type="cofactor">
    <cofactor evidence="1">
        <name>pantetheine 4'-phosphate</name>
        <dbReference type="ChEBI" id="CHEBI:47942"/>
    </cofactor>
</comment>
<keyword evidence="5" id="KW-0045">Antibiotic biosynthesis</keyword>
<feature type="domain" description="Carrier" evidence="6">
    <location>
        <begin position="3626"/>
        <end position="3701"/>
    </location>
</feature>
<dbReference type="Gene3D" id="2.30.38.10">
    <property type="entry name" value="Luciferase, Domain 3"/>
    <property type="match status" value="4"/>
</dbReference>
<dbReference type="Pfam" id="PF00975">
    <property type="entry name" value="Thioesterase"/>
    <property type="match status" value="1"/>
</dbReference>
<evidence type="ECO:0000259" key="6">
    <source>
        <dbReference type="PROSITE" id="PS50075"/>
    </source>
</evidence>
<dbReference type="InterPro" id="IPR025110">
    <property type="entry name" value="AMP-bd_C"/>
</dbReference>
<dbReference type="SMART" id="SM00824">
    <property type="entry name" value="PKS_TE"/>
    <property type="match status" value="1"/>
</dbReference>
<organism evidence="7 8">
    <name type="scientific">Tumebacillus lipolyticus</name>
    <dbReference type="NCBI Taxonomy" id="1280370"/>
    <lineage>
        <taxon>Bacteria</taxon>
        <taxon>Bacillati</taxon>
        <taxon>Bacillota</taxon>
        <taxon>Bacilli</taxon>
        <taxon>Bacillales</taxon>
        <taxon>Alicyclobacillaceae</taxon>
        <taxon>Tumebacillus</taxon>
    </lineage>
</organism>
<dbReference type="InterPro" id="IPR013216">
    <property type="entry name" value="Methyltransf_11"/>
</dbReference>
<keyword evidence="4" id="KW-0597">Phosphoprotein</keyword>
<evidence type="ECO:0000256" key="2">
    <source>
        <dbReference type="ARBA" id="ARBA00006432"/>
    </source>
</evidence>
<sequence>MKPTFEQNNTAEQEMSGTDVEVYAFPASFSQQRLWFLDQLTPENAIYNMPAALRLRGELNVAALEQSFVEIVNRHESLRTTIVMEADRLQQMIRSVQPFSLPVIDLQGVPEANREQEAKTRAEQEAQRGFDLAQGPLFRAHLLKLAAEDHVLVLNMHHIISDGWSVMLLIQELAVLYAAHCNGRPSPLPELPIQYADFALYQLDWMQGDVLEEQLAYWKRQLAGELPVLQLPFDRSRSSEQTYRGATVPVELSAQVTRMIHEMSRHEGVTPFVTLLTAFDAFLYRYTGQQEILIGSPVANRSIEEVEGLIGFFVNNVVLRAECADNPSFRELLHQMRKTAFDAYEHSEVPFEKVVEELQPERNMSYSPLFQAMFVFETARLSDLHLEGLKLEWLTIERGTAKFDLTLSILEEDGQFKGLFEYNADLLDRTTVERMARHFERLVQGAVERPELRLSELPLLTEADTAFLETLNLTTSEYPAHMCVHQLFEAQVARTPEAVALRMGDASLTYGEVNRRANRLAHHLRAQGVHSESLVGLCIERSFEQIVSLLAILKAGGAYVPLDPSYPADRLAYMLEDSNLQVLLTQERLLDNLPPHGATVVMVDADGETIALASEQNIVCQSKADDLAYVMYTSGSTGQPKGVCVPHRAIVRLVKNAQYADFSPDHVFLQVATVSFDAATFEIWGSLLHGATLALMPPHLPTLEEVGQALREYGVTTLWLTVGLFNLMVDSHLEALRGVKQLLVGGDALSMAHIRKAFALEGTQLINGYGPTESTTFACCHPIRAEDLNGNSIPIGRPIANTTAYVLDEQQNLVPVGVAGELYIGGDGLARGYLNNQELTEERFVPHPFSEKPNERLYRTGDMVRYLPDGSLEFIGRIDNQVKIRGFRIELGEIEANLAQHPDVQKAVVIAREDVPGDKRLVAYVETSAETTADLAPYLKTKMPEYMIPSAILKLERLPLTANGKVDKKALPMPDRTEWALETQYIAPRNDWEESVAKIWAEVLHLDQVGVHDNFFDLGGHSLLATQLMSRIHSEFGVKLPLRLLFAEASTVEKLAQQIERQAREASAGQGETAQIRPMPRAGKLPLSFAQQRLWFIDRFEPGSSLYNVPTGVRLRGTLQVAALRQALQEIVNRHEVLRTSFSLVDGEPVQVIAPESVLLLPFADLRDIPEADREAQAMRLVHEEAGTPFDLEKASLVRAKLLQLAEEEHILLITIHHIVTDGWSMGVLIQEFSALYTAFVQGQPSPLQPLSIQYADFAQWQRDWLQGEVLDQQLGYWKQQLGGDLPMLQLPTDRPRPAVQTFEGATLKFKLPSAVSDSLADFSRRQGVTLYMTLLAAFNTLLYRYTGQENLLVGSPIANRNRSEIEHLIGFFVNTLVHRNDLSGNPTFAELLNRVSQVTLDAYAHQDLPFERLVEEIQPDRSLSYNPLFQVVFVLQNAPMDGLSLPGLELHAVEADNDANVDFTLSLTNTSKFDLTLYIVEEAGGFVGRFEYNSDLFEAATIERMSGHYLTLLESIVDNPAQKIAELPMLTQLERERMALWNHTDGEVSDELLHTLFDKQAVKTPERTAIVSAAGTMSYAELDRRANRVAHLLRDLGAQPNRLVAVAMEKGWEQVVAVLGILRAGAAYLPIDPTLPQDRIWHLLKQGEVEVVLNQSWVDERLAWPDHVQRLAMDGDQMASYADTPLTTVQSKRDIAYVIFTSGSTGLPKGVVIDHQGAVNTCLDINERFGVTEEDRVLALSSLSFDLSVYDLFGTLAVGGTVVIPDASRQGDPAYWAELVEQERITIWNSAPALAKILVEHVRETGKSLSQSLRLVMMSGDWIPLTLPVHLKQLVPSIETYSLGGATEASIWSILYPIREIDPAWKSIPYGRPMKNQQFYILNEVLEPCPIGVAGDLYIGGIGLALGYWRDEEKTNASFITHPRTGLRLYRTGDQGRYMADGNIEFIGRVDNQVKVRGFRIELGEIEAVLDQHQTVLESVVLARPDARCDKQLVAYVVQQEAREVSVEQEEEQKQERLEQWELVFDETYSQPLLTDDPTLHIAGWNSTIDGGMIPADEMRVWVERTVERIQDLKPQHVLEVGCGTGMLLYRIAPDCEQYVGIDLSQKALAMIEAHLPRLSLANTVELVHGKAAESMTQMQTAAFDTVVINSVLQYFPSVDYLLQVIEEALRVLKRGGHLFLGDVRQYALLEVFHAAVQLHQASDSMSKQELVQKWEAGLAQEKELTLDPAFFEALMIEWPQITGVEVQLKRGYEDNELTGYRYDVVLTVGEGRNESDQIPAESIRAEQSAVSLTASAIEADQPTGSTAPVAVAAQPQEEKVVHSISWQGADRSVAGIRDYLVEQAPQALLLQGILNERLTAHVQALEWLKRTEGPETVGAFRAQQAELVETHAVTAVDGQVALHPEAFFALEEELPYAVRIDWQRGAADGSYNVLFIRHDQAGAKEASAEMGESASACSTRLREVERISLHPMQPSATARAERQPWSAYANEPLQSKQEAKWVSQLRAHVKSKLPPYMVPSAFVVLDAFPITANGKIDRQALPEPELKRSELDRPYVAPRTELEQQVSTIMADVLHIERVGMHDNFFELGGHSLLATQAVSRISSVCQVQLPLRTFFEAPSVAELAEHIVAEKQKSVQLPPLLPVARTEEQAQTLPLSFAQERLWFFDQLQPESSAYNIGDAVRLSGRLQIEALERSLNAVVARHEALRTTFRVVDDKPVQAIAPQLSLPLALIDLRGLQADEQEQETLRLARKEAQTPFDLVNGPLLRLTLLQLAEAEHVLLLTMHHIISDGWSIGILIGELITSYEAFLQGEATAPAWPALAVQYADYALWQRGWMQGESLAEQLSYWKHQLGDNPPVLQLPTDRPRPAVQTYRGASESFLLPSELTDALDLVGQGEGATLFMTLLSAFQTLLYRYTGQEDILVGTPIANRTRLEIESLIGFFVNTLVLRAQLSPEMSWRELLQQTRETALQAYAHQDLPFEKVVEELQPERALSHTPLFQVMFVLQNAPMERMEASGLSLTPLGISETDTAKFDLTMQLTEAEGGLIGALEYNTDLFDQATIIRMIDHFQALLQAIVASPACKLSELSLLSAKEREQVLTGWNDTTIEYPQLSIQQLFEAQVLQTPEAVAVQHQEKQVTYRELNERANQLAHVLRRQGVGPDVLVGLCMERSLEMVIGLLGILKAGGAYVPLDPNYPAERLAFMLEDTQVAVLLTQEHLCTSLPEHHAEVICLDSEWSAKIAGESTNNLACLNRLQDLAYVSYTSGSTGRPKGVCVPHRGVVRLVKSTNYIQFDREDVFLQFAPISFDAATFEIWGSLLNGAKLVIFPAHLPTLAELGRTLTDYQVTSIFLTTALFNQMVEHQLDDLQSVRQLLTGGEVMSVPHVKLALERLPNCRLSNVYGPTESTTFTSFYPMPTAEHAKSPVPIGRPIANTQVYVLDAQLNLAPIGVPGELHIGGDGLARGYLNRPELNEEKFIANPFGKPEERLYKTGDLVRWLADGNIEFLGRIDGQVKIRGFRIELGEIEAVIAKQQGVKETVVVAQQDRNGDNRLIAYLVPEAGGSSLLIGELRNAIKAQLPDYMMPSAFVQLDRMPLTPNGKVDRKALPAPESFAREREVAYLPPRNSTEIALVRLWEELLDTSPIGVQDNFFELGGHSLLATQLVSRLRGAFGVEVPLQVLFHTPTVDKLAERIVELQAQPMGIEAPPMVPVARIRIENDNCSDHDATFEARGLQFACEEKAPVSFAQQRLWFLDQLQANNHAYNIFSAHRICGRLDAAVLKRCFQTIVSRHEALRTAFIYEDGHPYQVIRAELEVPLSILDLQHLPVGEREAEAYRLATAEAKQPFDLSAGPLIRTALLRLGQEEHLLLLNIHHIVSDGWSMDVLIREMLALYAAYSESIEPEVAPLPIQYADFAVWQRNWLQGDVLDKQLAYWKHQLGGELPNLQLPTDRPRPTVQSNRGLTQKFHVPKALSHELLDLSRKEGATLFMTLLAAFNTLLHRYAEQEDIIVGSPIAGRTRAEIEGLIGFFVNTLALRNDLSGNPSFRELLNRVRSVTLGAYAHQDMPLEQVIEALDLERDLSRSNPLFQVLFVLQNVKLTELKASGMQLEPLRVETESAKFDLTLQMTETEDGLVGELEYNTDLFDRATIARMIEHFQILLAGIAADPDTEIGRLSILPAAEKATLLAEWAVTKRDFSMEPLTHQLIELRAAETPDARAIQDADGSQITYGDLNRLANRLAHRLQKLGVGPEVTVGVCMERSIENLIALLAVFKAGGAYVPIDPNYPGDRIRYMLDNSDALVLLAHDRTLGILPEHDLPLLLLDRVEELLADESDEDLVNTAELSNLAYIIYTSGSTGLPKGVQAEHRNLRNLLNWYHQQYSVQPDSQFTYLAGVAFDATIFEIWTCLTIGGCLHIPDEDSRLLPERLRDFLLTRKITHSFLPTPLAEGVLFVDWPEEAALECLIAGGDRLRYYPSPGLPFTLYNLYGPTEATVGTTTGAIPPFAENAPNLPSIGRPVINTEVYILDKHLQPVPIGVPGEIYIGGACLARGYRNRDDLTTNSFRPHPFQPGERVYKTGDRARYLQDGQIEFLGRNDFQVKVRGFRIELGEIESVIAKHPGIKETLVIAQVDRKGDNRLIAYLVPEAGDSPLSIGELRSAIKAQLPDYMMPSAFVQLAEMPLTPNGKVDRRALPAPESFATERETPYLPPRNTTEMALVQLWEELLDTSPIGVKDSFFDLGGHSLLAVKLVAEIEKQFGRELPVSVLFQGNTIEQLAMVLNEESSEQKSPIVAMQPHGSRLPFFCIHAGTGGILQYMELARTFGTDQPFYGIQAPGLEDESEPLLTIDAMATHYLQEIKQIQPAGPYVLGGWCVGGAISFEIAKLLQQQGEEVALVAIMDSGVPNEEAGRQELPDNLFGIEFAKLMLPHVDEQTEKMLGELAQLSIEKCLGALLQLGQGAEILPPDLTLPRFTRMLQVFKKTKAAFDRYRPTPGSGTIALFMAEEVSPDLPDATQYWLDSLGAETDLHQIPGNHNSMLEPPNVQVLVDRLNFYLDPINQRKRSE</sequence>
<dbReference type="Gene3D" id="3.30.559.10">
    <property type="entry name" value="Chloramphenicol acetyltransferase-like domain"/>
    <property type="match status" value="4"/>
</dbReference>
<dbReference type="Pfam" id="PF13193">
    <property type="entry name" value="AMP-binding_C"/>
    <property type="match status" value="3"/>
</dbReference>
<dbReference type="InterPro" id="IPR001031">
    <property type="entry name" value="Thioesterase"/>
</dbReference>
<dbReference type="Gene3D" id="3.30.559.30">
    <property type="entry name" value="Nonribosomal peptide synthetase, condensation domain"/>
    <property type="match status" value="4"/>
</dbReference>
<dbReference type="PANTHER" id="PTHR45527:SF1">
    <property type="entry name" value="FATTY ACID SYNTHASE"/>
    <property type="match status" value="1"/>
</dbReference>
<dbReference type="InterPro" id="IPR029058">
    <property type="entry name" value="AB_hydrolase_fold"/>
</dbReference>
<evidence type="ECO:0000313" key="8">
    <source>
        <dbReference type="Proteomes" id="UP001597343"/>
    </source>
</evidence>
<dbReference type="InterPro" id="IPR001242">
    <property type="entry name" value="Condensation_dom"/>
</dbReference>
<evidence type="ECO:0000256" key="1">
    <source>
        <dbReference type="ARBA" id="ARBA00001957"/>
    </source>
</evidence>
<dbReference type="Pfam" id="PF00550">
    <property type="entry name" value="PP-binding"/>
    <property type="match status" value="4"/>
</dbReference>
<dbReference type="Gene3D" id="3.40.50.1820">
    <property type="entry name" value="alpha/beta hydrolase"/>
    <property type="match status" value="2"/>
</dbReference>
<dbReference type="CDD" id="cd02440">
    <property type="entry name" value="AdoMet_MTases"/>
    <property type="match status" value="1"/>
</dbReference>
<dbReference type="InterPro" id="IPR020806">
    <property type="entry name" value="PKS_PP-bd"/>
</dbReference>
<dbReference type="NCBIfam" id="NF003417">
    <property type="entry name" value="PRK04813.1"/>
    <property type="match status" value="5"/>
</dbReference>
<dbReference type="InterPro" id="IPR023213">
    <property type="entry name" value="CAT-like_dom_sf"/>
</dbReference>
<dbReference type="CDD" id="cd12117">
    <property type="entry name" value="A_NRPS_Srf_like"/>
    <property type="match status" value="2"/>
</dbReference>
<evidence type="ECO:0000256" key="4">
    <source>
        <dbReference type="ARBA" id="ARBA00022553"/>
    </source>
</evidence>
<keyword evidence="8" id="KW-1185">Reference proteome</keyword>